<dbReference type="PANTHER" id="PTHR33109">
    <property type="entry name" value="EPIDERMAL PATTERNING FACTOR-LIKE PROTEIN 4"/>
    <property type="match status" value="1"/>
</dbReference>
<dbReference type="EMBL" id="JAYMYR010000004">
    <property type="protein sequence ID" value="KAK7366482.1"/>
    <property type="molecule type" value="Genomic_DNA"/>
</dbReference>
<proteinExistence type="inferred from homology"/>
<dbReference type="GO" id="GO:0010052">
    <property type="term" value="P:guard cell differentiation"/>
    <property type="evidence" value="ECO:0007669"/>
    <property type="project" value="UniProtKB-UniRule"/>
</dbReference>
<comment type="subcellular location">
    <subcellularLocation>
        <location evidence="1 7">Secreted</location>
    </subcellularLocation>
</comment>
<keyword evidence="3 7" id="KW-0217">Developmental protein</keyword>
<feature type="chain" id="PRO_5042673753" description="Epidermal patterning factor-like protein" evidence="7">
    <location>
        <begin position="24"/>
        <end position="113"/>
    </location>
</feature>
<evidence type="ECO:0000256" key="7">
    <source>
        <dbReference type="RuleBase" id="RU367102"/>
    </source>
</evidence>
<protein>
    <recommendedName>
        <fullName evidence="7">Epidermal patterning factor-like protein</fullName>
    </recommendedName>
</protein>
<keyword evidence="6" id="KW-1015">Disulfide bond</keyword>
<dbReference type="InterPro" id="IPR039455">
    <property type="entry name" value="EPFL"/>
</dbReference>
<evidence type="ECO:0000313" key="9">
    <source>
        <dbReference type="Proteomes" id="UP001374584"/>
    </source>
</evidence>
<dbReference type="AlphaFoldDB" id="A0AAN9RBQ8"/>
<sequence>MEVAAKPTALIAINVLLILLNHACQLHSRNLPTSPSHAPESIAPATYRRSLNPHEGRKANPRLGSFPATCQTKCNHCKPCVPVEVTIKTMSEEENKYYPIAWKCMCQSNIFSP</sequence>
<evidence type="ECO:0000256" key="5">
    <source>
        <dbReference type="ARBA" id="ARBA00022729"/>
    </source>
</evidence>
<evidence type="ECO:0000256" key="6">
    <source>
        <dbReference type="ARBA" id="ARBA00023157"/>
    </source>
</evidence>
<comment type="function">
    <text evidence="7">Controls stomatal patterning.</text>
</comment>
<organism evidence="8 9">
    <name type="scientific">Phaseolus coccineus</name>
    <name type="common">Scarlet runner bean</name>
    <name type="synonym">Phaseolus multiflorus</name>
    <dbReference type="NCBI Taxonomy" id="3886"/>
    <lineage>
        <taxon>Eukaryota</taxon>
        <taxon>Viridiplantae</taxon>
        <taxon>Streptophyta</taxon>
        <taxon>Embryophyta</taxon>
        <taxon>Tracheophyta</taxon>
        <taxon>Spermatophyta</taxon>
        <taxon>Magnoliopsida</taxon>
        <taxon>eudicotyledons</taxon>
        <taxon>Gunneridae</taxon>
        <taxon>Pentapetalae</taxon>
        <taxon>rosids</taxon>
        <taxon>fabids</taxon>
        <taxon>Fabales</taxon>
        <taxon>Fabaceae</taxon>
        <taxon>Papilionoideae</taxon>
        <taxon>50 kb inversion clade</taxon>
        <taxon>NPAAA clade</taxon>
        <taxon>indigoferoid/millettioid clade</taxon>
        <taxon>Phaseoleae</taxon>
        <taxon>Phaseolus</taxon>
    </lineage>
</organism>
<comment type="similarity">
    <text evidence="2 7">Belongs to the plant cysteine rich small secretory peptide family. Epidermal patterning factor subfamily.</text>
</comment>
<evidence type="ECO:0000256" key="1">
    <source>
        <dbReference type="ARBA" id="ARBA00004613"/>
    </source>
</evidence>
<dbReference type="PANTHER" id="PTHR33109:SF49">
    <property type="entry name" value="EPIDERMAL PATTERNING FACTOR-LIKE PROTEIN"/>
    <property type="match status" value="1"/>
</dbReference>
<dbReference type="Pfam" id="PF17181">
    <property type="entry name" value="EPF"/>
    <property type="match status" value="1"/>
</dbReference>
<evidence type="ECO:0000256" key="4">
    <source>
        <dbReference type="ARBA" id="ARBA00022525"/>
    </source>
</evidence>
<evidence type="ECO:0000313" key="8">
    <source>
        <dbReference type="EMBL" id="KAK7366482.1"/>
    </source>
</evidence>
<comment type="caution">
    <text evidence="8">The sequence shown here is derived from an EMBL/GenBank/DDBJ whole genome shotgun (WGS) entry which is preliminary data.</text>
</comment>
<feature type="signal peptide" evidence="7">
    <location>
        <begin position="1"/>
        <end position="23"/>
    </location>
</feature>
<keyword evidence="9" id="KW-1185">Reference proteome</keyword>
<gene>
    <name evidence="8" type="ORF">VNO80_08473</name>
</gene>
<dbReference type="Proteomes" id="UP001374584">
    <property type="component" value="Unassembled WGS sequence"/>
</dbReference>
<evidence type="ECO:0000256" key="2">
    <source>
        <dbReference type="ARBA" id="ARBA00008127"/>
    </source>
</evidence>
<evidence type="ECO:0000256" key="3">
    <source>
        <dbReference type="ARBA" id="ARBA00022473"/>
    </source>
</evidence>
<name>A0AAN9RBQ8_PHACN</name>
<keyword evidence="5 7" id="KW-0732">Signal</keyword>
<accession>A0AAN9RBQ8</accession>
<dbReference type="GO" id="GO:0005576">
    <property type="term" value="C:extracellular region"/>
    <property type="evidence" value="ECO:0007669"/>
    <property type="project" value="UniProtKB-SubCell"/>
</dbReference>
<keyword evidence="4 7" id="KW-0964">Secreted</keyword>
<reference evidence="8 9" key="1">
    <citation type="submission" date="2024-01" db="EMBL/GenBank/DDBJ databases">
        <title>The genomes of 5 underutilized Papilionoideae crops provide insights into root nodulation and disease resistanc.</title>
        <authorList>
            <person name="Jiang F."/>
        </authorList>
    </citation>
    <scope>NUCLEOTIDE SEQUENCE [LARGE SCALE GENOMIC DNA]</scope>
    <source>
        <strain evidence="8">JINMINGXINNONG_FW02</strain>
        <tissue evidence="8">Leaves</tissue>
    </source>
</reference>